<proteinExistence type="predicted"/>
<comment type="caution">
    <text evidence="1">The sequence shown here is derived from an EMBL/GenBank/DDBJ whole genome shotgun (WGS) entry which is preliminary data.</text>
</comment>
<evidence type="ECO:0000313" key="2">
    <source>
        <dbReference type="Proteomes" id="UP000606786"/>
    </source>
</evidence>
<sequence>MNRLRKQAAKVEKTHAACQRQTTESACRINEQSTTLTTSSSSSSRRTHFIKMQFHSRCQQLITKMAIAYVSELQRRFAFAMLLIHVADSPEREACSNNENAGWQATAMRRMEVVVVLDGNWSACATAHIPLVKTMKLYTTCSRDDSKRVRYTDALPRAAGCTLIALNYIQVKRGKDCYAACFCGPESGTYKPCSFPELNRKLRSFLEAQINMLQKYNTFTENIFSEQCGDYCHYILRENIDPSLLKRACVRNSSDSTLPRPSWKIISKALLRSFHRICRPTLTKSFSRKLLCRLIFYSYPSHSLMDEWTCTFQLPTQYKEEPRNIASNLYILLFSQSDLKAWITADRYNGPLCLFN</sequence>
<name>A0A811UIZ4_CERCA</name>
<dbReference type="AlphaFoldDB" id="A0A811UIZ4"/>
<keyword evidence="2" id="KW-1185">Reference proteome</keyword>
<evidence type="ECO:0000313" key="1">
    <source>
        <dbReference type="EMBL" id="CAD6998741.1"/>
    </source>
</evidence>
<organism evidence="1 2">
    <name type="scientific">Ceratitis capitata</name>
    <name type="common">Mediterranean fruit fly</name>
    <name type="synonym">Tephritis capitata</name>
    <dbReference type="NCBI Taxonomy" id="7213"/>
    <lineage>
        <taxon>Eukaryota</taxon>
        <taxon>Metazoa</taxon>
        <taxon>Ecdysozoa</taxon>
        <taxon>Arthropoda</taxon>
        <taxon>Hexapoda</taxon>
        <taxon>Insecta</taxon>
        <taxon>Pterygota</taxon>
        <taxon>Neoptera</taxon>
        <taxon>Endopterygota</taxon>
        <taxon>Diptera</taxon>
        <taxon>Brachycera</taxon>
        <taxon>Muscomorpha</taxon>
        <taxon>Tephritoidea</taxon>
        <taxon>Tephritidae</taxon>
        <taxon>Ceratitis</taxon>
        <taxon>Ceratitis</taxon>
    </lineage>
</organism>
<dbReference type="Proteomes" id="UP000606786">
    <property type="component" value="Unassembled WGS sequence"/>
</dbReference>
<protein>
    <submittedName>
        <fullName evidence="1">(Mediterranean fruit fly) hypothetical protein</fullName>
    </submittedName>
</protein>
<gene>
    <name evidence="1" type="ORF">CCAP1982_LOCUS7296</name>
</gene>
<dbReference type="EMBL" id="CAJHJT010000012">
    <property type="protein sequence ID" value="CAD6998741.1"/>
    <property type="molecule type" value="Genomic_DNA"/>
</dbReference>
<reference evidence="1" key="1">
    <citation type="submission" date="2020-11" db="EMBL/GenBank/DDBJ databases">
        <authorList>
            <person name="Whitehead M."/>
        </authorList>
    </citation>
    <scope>NUCLEOTIDE SEQUENCE</scope>
    <source>
        <strain evidence="1">EGII</strain>
    </source>
</reference>
<accession>A0A811UIZ4</accession>